<evidence type="ECO:0000256" key="1">
    <source>
        <dbReference type="ARBA" id="ARBA00004651"/>
    </source>
</evidence>
<dbReference type="InterPro" id="IPR003445">
    <property type="entry name" value="Cat_transpt"/>
</dbReference>
<evidence type="ECO:0000256" key="10">
    <source>
        <dbReference type="SAM" id="Phobius"/>
    </source>
</evidence>
<dbReference type="KEGG" id="cex:CSE_03810"/>
<keyword evidence="2" id="KW-0813">Transport</keyword>
<evidence type="ECO:0000256" key="7">
    <source>
        <dbReference type="ARBA" id="ARBA00022989"/>
    </source>
</evidence>
<dbReference type="Pfam" id="PF02386">
    <property type="entry name" value="TrkH"/>
    <property type="match status" value="1"/>
</dbReference>
<keyword evidence="5 10" id="KW-0812">Transmembrane</keyword>
<feature type="transmembrane region" description="Helical" evidence="10">
    <location>
        <begin position="354"/>
        <end position="374"/>
    </location>
</feature>
<keyword evidence="7 10" id="KW-1133">Transmembrane helix</keyword>
<keyword evidence="4" id="KW-0633">Potassium transport</keyword>
<dbReference type="AlphaFoldDB" id="A0A7U6GDP4"/>
<evidence type="ECO:0000256" key="9">
    <source>
        <dbReference type="ARBA" id="ARBA00023136"/>
    </source>
</evidence>
<dbReference type="OrthoDB" id="9810952at2"/>
<evidence type="ECO:0000313" key="12">
    <source>
        <dbReference type="Proteomes" id="UP000004793"/>
    </source>
</evidence>
<name>A0A7U6GDP4_CALEA</name>
<evidence type="ECO:0000256" key="5">
    <source>
        <dbReference type="ARBA" id="ARBA00022692"/>
    </source>
</evidence>
<feature type="transmembrane region" description="Helical" evidence="10">
    <location>
        <begin position="192"/>
        <end position="212"/>
    </location>
</feature>
<dbReference type="EMBL" id="AP012051">
    <property type="protein sequence ID" value="BAL80507.1"/>
    <property type="molecule type" value="Genomic_DNA"/>
</dbReference>
<organism evidence="11 12">
    <name type="scientific">Caldisericum exile (strain DSM 21853 / NBRC 104410 / AZM16c01)</name>
    <dbReference type="NCBI Taxonomy" id="511051"/>
    <lineage>
        <taxon>Bacteria</taxon>
        <taxon>Pseudomonadati</taxon>
        <taxon>Caldisericota/Cryosericota group</taxon>
        <taxon>Caldisericota</taxon>
        <taxon>Caldisericia</taxon>
        <taxon>Caldisericales</taxon>
        <taxon>Caldisericaceae</taxon>
        <taxon>Caldisericum</taxon>
    </lineage>
</organism>
<dbReference type="RefSeq" id="WP_014452913.1">
    <property type="nucleotide sequence ID" value="NC_017096.1"/>
</dbReference>
<proteinExistence type="predicted"/>
<dbReference type="PANTHER" id="PTHR32024">
    <property type="entry name" value="TRK SYSTEM POTASSIUM UPTAKE PROTEIN TRKG-RELATED"/>
    <property type="match status" value="1"/>
</dbReference>
<comment type="subcellular location">
    <subcellularLocation>
        <location evidence="1">Cell membrane</location>
        <topology evidence="1">Multi-pass membrane protein</topology>
    </subcellularLocation>
</comment>
<keyword evidence="12" id="KW-1185">Reference proteome</keyword>
<keyword evidence="8" id="KW-0406">Ion transport</keyword>
<feature type="transmembrane region" description="Helical" evidence="10">
    <location>
        <begin position="300"/>
        <end position="333"/>
    </location>
</feature>
<sequence length="451" mass="49758">MKKFKLTPVQFVLASFAGVILTGAVLLMLPFSSRSYTFTDPITALFTATSATCVTGLVVVDTYNYWSFFGQLIILLLIQVGGLGYMTIATFVLIGLRRRVALRERVVLKEGLNVPHLRKIILFAEVVFYTVIIMEGLGAIFLFIRFARMFPLYRAIWASIFHSVSAFCNAGFDVMGDFVSLTPFVNDPIVNITVMLLIVVGGIGFLTIRELIELSLARLRGDNVKKLSLHTKIVIRTTGILIVFSALLIFLIEYRNPNTLAKLPFYGKVLASFFQSITPRTAGFNTVDIASLNQPTLLLLIILMFIGGSPGGTAGGIKTTTFTVLVFLIINAYRERAPIVVSGRTLPLKTIRKAIFIFGFALTLILISTFLILVNQGREFSFLQVLFEVTSAFGTVGLTTGITSHLSIFSRLIIILTMFIGRVGPLTIMVSFSVRKTRAMPQFPEEDIAVG</sequence>
<dbReference type="InterPro" id="IPR004772">
    <property type="entry name" value="TrkH"/>
</dbReference>
<protein>
    <submittedName>
        <fullName evidence="11">Ktr system potassium uptake protein KtrB</fullName>
    </submittedName>
</protein>
<keyword evidence="9 10" id="KW-0472">Membrane</keyword>
<dbReference type="Proteomes" id="UP000004793">
    <property type="component" value="Chromosome"/>
</dbReference>
<keyword evidence="6" id="KW-0630">Potassium</keyword>
<reference evidence="11 12" key="1">
    <citation type="submission" date="2011-01" db="EMBL/GenBank/DDBJ databases">
        <title>Whole genome sequence of Caldisericum exile AZM16c01.</title>
        <authorList>
            <person name="Narita-Yamada S."/>
            <person name="Kawakoshi A."/>
            <person name="Nakamura S."/>
            <person name="Sasagawa M."/>
            <person name="Fukada J."/>
            <person name="Sekine M."/>
            <person name="Kato Y."/>
            <person name="Fukai R."/>
            <person name="Sasaki K."/>
            <person name="Hanamaki A."/>
            <person name="Narita H."/>
            <person name="Konno Y."/>
            <person name="Mori K."/>
            <person name="Yamazaki S."/>
            <person name="Suzuki K."/>
            <person name="Fujita N."/>
        </authorList>
    </citation>
    <scope>NUCLEOTIDE SEQUENCE [LARGE SCALE GENOMIC DNA]</scope>
    <source>
        <strain evidence="12">DSM 21853 / NBRC 104410 / AZM16c01</strain>
    </source>
</reference>
<evidence type="ECO:0000256" key="2">
    <source>
        <dbReference type="ARBA" id="ARBA00022448"/>
    </source>
</evidence>
<feature type="transmembrane region" description="Helical" evidence="10">
    <location>
        <begin position="233"/>
        <end position="252"/>
    </location>
</feature>
<feature type="transmembrane region" description="Helical" evidence="10">
    <location>
        <begin position="412"/>
        <end position="434"/>
    </location>
</feature>
<dbReference type="PANTHER" id="PTHR32024:SF1">
    <property type="entry name" value="KTR SYSTEM POTASSIUM UPTAKE PROTEIN B"/>
    <property type="match status" value="1"/>
</dbReference>
<gene>
    <name evidence="11" type="primary">ktrB</name>
    <name evidence="11" type="ordered locus">CSE_03810</name>
</gene>
<evidence type="ECO:0000256" key="8">
    <source>
        <dbReference type="ARBA" id="ARBA00023065"/>
    </source>
</evidence>
<evidence type="ECO:0000256" key="3">
    <source>
        <dbReference type="ARBA" id="ARBA00022475"/>
    </source>
</evidence>
<feature type="transmembrane region" description="Helical" evidence="10">
    <location>
        <begin position="12"/>
        <end position="30"/>
    </location>
</feature>
<feature type="transmembrane region" description="Helical" evidence="10">
    <location>
        <begin position="155"/>
        <end position="172"/>
    </location>
</feature>
<keyword evidence="3" id="KW-1003">Cell membrane</keyword>
<evidence type="ECO:0000313" key="11">
    <source>
        <dbReference type="EMBL" id="BAL80507.1"/>
    </source>
</evidence>
<feature type="transmembrane region" description="Helical" evidence="10">
    <location>
        <begin position="120"/>
        <end position="143"/>
    </location>
</feature>
<accession>A0A7U6GDP4</accession>
<evidence type="ECO:0000256" key="4">
    <source>
        <dbReference type="ARBA" id="ARBA00022538"/>
    </source>
</evidence>
<feature type="transmembrane region" description="Helical" evidence="10">
    <location>
        <begin position="42"/>
        <end position="60"/>
    </location>
</feature>
<evidence type="ECO:0000256" key="6">
    <source>
        <dbReference type="ARBA" id="ARBA00022958"/>
    </source>
</evidence>
<dbReference type="GO" id="GO:0005886">
    <property type="term" value="C:plasma membrane"/>
    <property type="evidence" value="ECO:0007669"/>
    <property type="project" value="UniProtKB-SubCell"/>
</dbReference>
<dbReference type="NCBIfam" id="TIGR00933">
    <property type="entry name" value="2a38"/>
    <property type="match status" value="1"/>
</dbReference>
<dbReference type="GO" id="GO:0015379">
    <property type="term" value="F:potassium:chloride symporter activity"/>
    <property type="evidence" value="ECO:0007669"/>
    <property type="project" value="InterPro"/>
</dbReference>
<feature type="transmembrane region" description="Helical" evidence="10">
    <location>
        <begin position="72"/>
        <end position="96"/>
    </location>
</feature>